<proteinExistence type="predicted"/>
<dbReference type="Gene3D" id="2.160.20.10">
    <property type="entry name" value="Single-stranded right-handed beta-helix, Pectin lyase-like"/>
    <property type="match status" value="1"/>
</dbReference>
<dbReference type="Pfam" id="PF13229">
    <property type="entry name" value="Beta_helix"/>
    <property type="match status" value="1"/>
</dbReference>
<protein>
    <recommendedName>
        <fullName evidence="9">Periplasmic copper-binding protein NosD beta helix domain-containing protein</fullName>
    </recommendedName>
</protein>
<evidence type="ECO:0000256" key="2">
    <source>
        <dbReference type="ARBA" id="ARBA00022737"/>
    </source>
</evidence>
<dbReference type="InterPro" id="IPR006626">
    <property type="entry name" value="PbH1"/>
</dbReference>
<dbReference type="AlphaFoldDB" id="X1LUS6"/>
<dbReference type="InterPro" id="IPR022441">
    <property type="entry name" value="Para_beta_helix_rpt-2"/>
</dbReference>
<evidence type="ECO:0000259" key="7">
    <source>
        <dbReference type="Pfam" id="PF13229"/>
    </source>
</evidence>
<dbReference type="PANTHER" id="PTHR22990">
    <property type="entry name" value="F-BOX ONLY PROTEIN"/>
    <property type="match status" value="1"/>
</dbReference>
<organism evidence="8">
    <name type="scientific">marine sediment metagenome</name>
    <dbReference type="NCBI Taxonomy" id="412755"/>
    <lineage>
        <taxon>unclassified sequences</taxon>
        <taxon>metagenomes</taxon>
        <taxon>ecological metagenomes</taxon>
    </lineage>
</organism>
<accession>X1LUS6</accession>
<name>X1LUS6_9ZZZZ</name>
<gene>
    <name evidence="8" type="ORF">S06H3_14903</name>
</gene>
<dbReference type="InterPro" id="IPR039448">
    <property type="entry name" value="Beta_helix"/>
</dbReference>
<dbReference type="InterPro" id="IPR011050">
    <property type="entry name" value="Pectin_lyase_fold/virulence"/>
</dbReference>
<evidence type="ECO:0000256" key="1">
    <source>
        <dbReference type="ARBA" id="ARBA00004906"/>
    </source>
</evidence>
<reference evidence="8" key="1">
    <citation type="journal article" date="2014" name="Front. Microbiol.">
        <title>High frequency of phylogenetically diverse reductive dehalogenase-homologous genes in deep subseafloor sedimentary metagenomes.</title>
        <authorList>
            <person name="Kawai M."/>
            <person name="Futagami T."/>
            <person name="Toyoda A."/>
            <person name="Takaki Y."/>
            <person name="Nishi S."/>
            <person name="Hori S."/>
            <person name="Arai W."/>
            <person name="Tsubouchi T."/>
            <person name="Morono Y."/>
            <person name="Uchiyama I."/>
            <person name="Ito T."/>
            <person name="Fujiyama A."/>
            <person name="Inagaki F."/>
            <person name="Takami H."/>
        </authorList>
    </citation>
    <scope>NUCLEOTIDE SEQUENCE</scope>
    <source>
        <strain evidence="8">Expedition CK06-06</strain>
    </source>
</reference>
<feature type="non-terminal residue" evidence="8">
    <location>
        <position position="373"/>
    </location>
</feature>
<evidence type="ECO:0000313" key="8">
    <source>
        <dbReference type="EMBL" id="GAI06160.1"/>
    </source>
</evidence>
<evidence type="ECO:0000256" key="5">
    <source>
        <dbReference type="ARBA" id="ARBA00023085"/>
    </source>
</evidence>
<dbReference type="InterPro" id="IPR000070">
    <property type="entry name" value="Pectinesterase_cat"/>
</dbReference>
<dbReference type="Pfam" id="PF01095">
    <property type="entry name" value="Pectinesterase"/>
    <property type="match status" value="1"/>
</dbReference>
<evidence type="ECO:0000256" key="3">
    <source>
        <dbReference type="ARBA" id="ARBA00022786"/>
    </source>
</evidence>
<keyword evidence="2" id="KW-0677">Repeat</keyword>
<dbReference type="InterPro" id="IPR051550">
    <property type="entry name" value="SCF-Subunits/Alg-Epimerases"/>
</dbReference>
<dbReference type="GO" id="GO:0042545">
    <property type="term" value="P:cell wall modification"/>
    <property type="evidence" value="ECO:0007669"/>
    <property type="project" value="InterPro"/>
</dbReference>
<feature type="domain" description="Right handed beta helix" evidence="7">
    <location>
        <begin position="132"/>
        <end position="266"/>
    </location>
</feature>
<comment type="pathway">
    <text evidence="1">Protein modification; protein ubiquitination.</text>
</comment>
<keyword evidence="3" id="KW-0833">Ubl conjugation pathway</keyword>
<dbReference type="NCBIfam" id="TIGR03804">
    <property type="entry name" value="para_beta_helix"/>
    <property type="match status" value="2"/>
</dbReference>
<dbReference type="SMART" id="SM00710">
    <property type="entry name" value="PbH1"/>
    <property type="match status" value="8"/>
</dbReference>
<evidence type="ECO:0008006" key="9">
    <source>
        <dbReference type="Google" id="ProtNLM"/>
    </source>
</evidence>
<dbReference type="SUPFAM" id="SSF51126">
    <property type="entry name" value="Pectin lyase-like"/>
    <property type="match status" value="1"/>
</dbReference>
<dbReference type="GO" id="GO:0030599">
    <property type="term" value="F:pectinesterase activity"/>
    <property type="evidence" value="ECO:0007669"/>
    <property type="project" value="InterPro"/>
</dbReference>
<dbReference type="PANTHER" id="PTHR22990:SF15">
    <property type="entry name" value="F-BOX ONLY PROTEIN 10"/>
    <property type="match status" value="1"/>
</dbReference>
<sequence length="373" mass="40837">MKLVNLLKSLIKIVILFFRRFKMPMSFGGVSKKVVATKIVAVDGTGDFTDIQTAVNALPAGGGVVYVKEGTYTITTAISITSDNVSIIGAGKSTKIQTTADISLIHADTVLGIFIEKVWIHGSGAGNLNNKGIYFENVSNSSVTDCWFDNIGTYGIHCEGGNTNYFSGNDMTTCLVVGIYAKTSDYNLIDSNRIYSCKIGVNLDHSDYDIVQNNVIYSNVWDGILSYYADYNIYTGNQVYANEDRGIAITSSRHCVVSGNLIKDNDVNNTATHDGIYISMSSYNNITGNRCYNNDRYEINVWEDSSNRNVVVGNNCYGTDHVGMINDNGTGTIIEANYPPAGTHYWSCSGHNFKGIDHGATPELYFYEFDGQS</sequence>
<evidence type="ECO:0000256" key="4">
    <source>
        <dbReference type="ARBA" id="ARBA00022801"/>
    </source>
</evidence>
<feature type="domain" description="Pectinesterase catalytic" evidence="6">
    <location>
        <begin position="39"/>
        <end position="102"/>
    </location>
</feature>
<keyword evidence="4" id="KW-0378">Hydrolase</keyword>
<dbReference type="EMBL" id="BARV01007309">
    <property type="protein sequence ID" value="GAI06160.1"/>
    <property type="molecule type" value="Genomic_DNA"/>
</dbReference>
<evidence type="ECO:0000259" key="6">
    <source>
        <dbReference type="Pfam" id="PF01095"/>
    </source>
</evidence>
<keyword evidence="5" id="KW-0063">Aspartyl esterase</keyword>
<comment type="caution">
    <text evidence="8">The sequence shown here is derived from an EMBL/GenBank/DDBJ whole genome shotgun (WGS) entry which is preliminary data.</text>
</comment>
<dbReference type="InterPro" id="IPR012334">
    <property type="entry name" value="Pectin_lyas_fold"/>
</dbReference>